<evidence type="ECO:0000259" key="2">
    <source>
        <dbReference type="Pfam" id="PF19413"/>
    </source>
</evidence>
<evidence type="ECO:0000256" key="1">
    <source>
        <dbReference type="SAM" id="SignalP"/>
    </source>
</evidence>
<dbReference type="NCBIfam" id="TIGR04390">
    <property type="entry name" value="OMP_YaiO_dom"/>
    <property type="match status" value="1"/>
</dbReference>
<feature type="chain" id="PRO_5020308613" evidence="1">
    <location>
        <begin position="21"/>
        <end position="410"/>
    </location>
</feature>
<sequence length="410" mass="47045">MYQKILLLLYCFVTPVVVIAQSADDLFTQARNAAFQEKNYPKAISLSQKALIQKPQYAEIRVFLGRIYTWNKQLDSARINFRTVIKDKPDYADAYLALGNLEFWNDDNKTALQVVDAGLDLAPREEDLLLLKAKILNNEKEWLLADDVVTKLLKVNPTNTEARSLSMRIKDNSAKNKIGVNYDFVYFDKQFDDPWHLVSVDYSRQTKLGSIAGRVNYANRFKSNGTQFEIDAYPRISPLFYAYVNFGYAPEAGVFPQYRSGASLYANLPKSFEADFGVRFLRFSDNVFVYTASVGKYYKNFWFNVRTYVTPSNDAVSQSFALTTRYYFGGAEDYLSLVMGTGISPDDQQNNVLINTDRYKLKSNNISIGYRKSFQKINVFSIKVGFENQEYLRGTRGNQLDIGLGYVRRF</sequence>
<keyword evidence="1" id="KW-0732">Signal</keyword>
<keyword evidence="4" id="KW-1185">Reference proteome</keyword>
<dbReference type="Proteomes" id="UP000295668">
    <property type="component" value="Unassembled WGS sequence"/>
</dbReference>
<dbReference type="SUPFAM" id="SSF48452">
    <property type="entry name" value="TPR-like"/>
    <property type="match status" value="1"/>
</dbReference>
<dbReference type="SMART" id="SM00028">
    <property type="entry name" value="TPR"/>
    <property type="match status" value="4"/>
</dbReference>
<dbReference type="RefSeq" id="WP_133262695.1">
    <property type="nucleotide sequence ID" value="NZ_SJCY01000006.1"/>
</dbReference>
<protein>
    <submittedName>
        <fullName evidence="3">YaiO family outer membrane beta-barrel protein</fullName>
    </submittedName>
</protein>
<proteinExistence type="predicted"/>
<dbReference type="EMBL" id="SJCY01000006">
    <property type="protein sequence ID" value="TDG36133.1"/>
    <property type="molecule type" value="Genomic_DNA"/>
</dbReference>
<dbReference type="Pfam" id="PF19413">
    <property type="entry name" value="YaiO"/>
    <property type="match status" value="1"/>
</dbReference>
<evidence type="ECO:0000313" key="3">
    <source>
        <dbReference type="EMBL" id="TDG36133.1"/>
    </source>
</evidence>
<dbReference type="InterPro" id="IPR030887">
    <property type="entry name" value="Beta-barrel_YaiO"/>
</dbReference>
<dbReference type="OrthoDB" id="742239at2"/>
<evidence type="ECO:0000313" key="4">
    <source>
        <dbReference type="Proteomes" id="UP000295668"/>
    </source>
</evidence>
<dbReference type="InterPro" id="IPR011990">
    <property type="entry name" value="TPR-like_helical_dom_sf"/>
</dbReference>
<dbReference type="Gene3D" id="1.25.40.10">
    <property type="entry name" value="Tetratricopeptide repeat domain"/>
    <property type="match status" value="1"/>
</dbReference>
<gene>
    <name evidence="3" type="primary">yaiO</name>
    <name evidence="3" type="ORF">EZJ43_10665</name>
</gene>
<comment type="caution">
    <text evidence="3">The sequence shown here is derived from an EMBL/GenBank/DDBJ whole genome shotgun (WGS) entry which is preliminary data.</text>
</comment>
<feature type="domain" description="YaiO beta-barrel" evidence="2">
    <location>
        <begin position="175"/>
        <end position="347"/>
    </location>
</feature>
<organism evidence="3 4">
    <name type="scientific">Pedobacter changchengzhani</name>
    <dbReference type="NCBI Taxonomy" id="2529274"/>
    <lineage>
        <taxon>Bacteria</taxon>
        <taxon>Pseudomonadati</taxon>
        <taxon>Bacteroidota</taxon>
        <taxon>Sphingobacteriia</taxon>
        <taxon>Sphingobacteriales</taxon>
        <taxon>Sphingobacteriaceae</taxon>
        <taxon>Pedobacter</taxon>
    </lineage>
</organism>
<dbReference type="AlphaFoldDB" id="A0A4V6PJ87"/>
<dbReference type="Pfam" id="PF14559">
    <property type="entry name" value="TPR_19"/>
    <property type="match status" value="1"/>
</dbReference>
<feature type="signal peptide" evidence="1">
    <location>
        <begin position="1"/>
        <end position="20"/>
    </location>
</feature>
<accession>A0A4V6PJ87</accession>
<reference evidence="3 4" key="1">
    <citation type="submission" date="2019-02" db="EMBL/GenBank/DDBJ databases">
        <title>Pedobacter sp. nov., a novel speices isolated from soil of pinguins habitat in Antarcitica.</title>
        <authorList>
            <person name="He R.-H."/>
        </authorList>
    </citation>
    <scope>NUCLEOTIDE SEQUENCE [LARGE SCALE GENOMIC DNA]</scope>
    <source>
        <strain evidence="3 4">E01020</strain>
    </source>
</reference>
<dbReference type="InterPro" id="IPR019734">
    <property type="entry name" value="TPR_rpt"/>
</dbReference>
<name>A0A4V6PJ87_9SPHI</name>